<feature type="domain" description="Aminotransferase class I/classII large" evidence="5">
    <location>
        <begin position="177"/>
        <end position="410"/>
    </location>
</feature>
<evidence type="ECO:0000256" key="1">
    <source>
        <dbReference type="ARBA" id="ARBA00001933"/>
    </source>
</evidence>
<comment type="cofactor">
    <cofactor evidence="1">
        <name>pyridoxal 5'-phosphate</name>
        <dbReference type="ChEBI" id="CHEBI:597326"/>
    </cofactor>
</comment>
<organism evidence="6 7">
    <name type="scientific">Puniceibacterium sediminis</name>
    <dbReference type="NCBI Taxonomy" id="1608407"/>
    <lineage>
        <taxon>Bacteria</taxon>
        <taxon>Pseudomonadati</taxon>
        <taxon>Pseudomonadota</taxon>
        <taxon>Alphaproteobacteria</taxon>
        <taxon>Rhodobacterales</taxon>
        <taxon>Paracoccaceae</taxon>
        <taxon>Puniceibacterium</taxon>
    </lineage>
</organism>
<dbReference type="InterPro" id="IPR015421">
    <property type="entry name" value="PyrdxlP-dep_Trfase_major"/>
</dbReference>
<sequence length="422" mass="45783">MYLSNEGIRLSHKSGLRTIMDDIATTLARGGNTGAYINLSIGNPAAIPQVEARWNALLRRVGQSDIPASVNSYGPSRGEDVLIREIIRYFGLNYGWSLQPENIVVGPGSQFLCYAAGVLFSGPDGRSGAQRPVILPRLPDYTGYEGLGVPQQGLIGLAPRIRRTGGRAFRYEMRQDALAEITDAGLLVASTPSNPTSQELANSDICAIMDSATRLDATVVLDHAYGQPFPRVAPSTNAPPLHPHVINCFSLSKAGLPGARIAFAIGAPERIDTMAAFVSNSVLHASRTSQNIAAMALKDGLLDVISATCIAPHYKSAAGQALCILERCLPRELNWKVHSTQGGMFLWLWIDEPWFDDLEFYQRAKSQGVFVTPGRSFFLSPDKPAPWMRQCLRLSLNQSPALLEEGLQRLAGCLEMQPAHCG</sequence>
<dbReference type="SUPFAM" id="SSF53383">
    <property type="entry name" value="PLP-dependent transferases"/>
    <property type="match status" value="1"/>
</dbReference>
<evidence type="ECO:0000259" key="5">
    <source>
        <dbReference type="Pfam" id="PF00155"/>
    </source>
</evidence>
<reference evidence="6 7" key="1">
    <citation type="submission" date="2017-06" db="EMBL/GenBank/DDBJ databases">
        <authorList>
            <person name="Kim H.J."/>
            <person name="Triplett B.A."/>
        </authorList>
    </citation>
    <scope>NUCLEOTIDE SEQUENCE [LARGE SCALE GENOMIC DNA]</scope>
    <source>
        <strain evidence="6 7">DSM 29052</strain>
    </source>
</reference>
<dbReference type="InterPro" id="IPR004839">
    <property type="entry name" value="Aminotransferase_I/II_large"/>
</dbReference>
<dbReference type="GO" id="GO:0030170">
    <property type="term" value="F:pyridoxal phosphate binding"/>
    <property type="evidence" value="ECO:0007669"/>
    <property type="project" value="InterPro"/>
</dbReference>
<dbReference type="Proteomes" id="UP000198417">
    <property type="component" value="Unassembled WGS sequence"/>
</dbReference>
<dbReference type="GO" id="GO:1901605">
    <property type="term" value="P:alpha-amino acid metabolic process"/>
    <property type="evidence" value="ECO:0007669"/>
    <property type="project" value="TreeGrafter"/>
</dbReference>
<dbReference type="PANTHER" id="PTHR42790">
    <property type="entry name" value="AMINOTRANSFERASE"/>
    <property type="match status" value="1"/>
</dbReference>
<accession>A0A238YWS7</accession>
<dbReference type="RefSeq" id="WP_089272983.1">
    <property type="nucleotide sequence ID" value="NZ_FZNN01000020.1"/>
</dbReference>
<keyword evidence="2 6" id="KW-0032">Aminotransferase</keyword>
<dbReference type="OrthoDB" id="9808770at2"/>
<dbReference type="Gene3D" id="3.40.640.10">
    <property type="entry name" value="Type I PLP-dependent aspartate aminotransferase-like (Major domain)"/>
    <property type="match status" value="1"/>
</dbReference>
<keyword evidence="4" id="KW-0663">Pyridoxal phosphate</keyword>
<name>A0A238YWS7_9RHOB</name>
<evidence type="ECO:0000256" key="3">
    <source>
        <dbReference type="ARBA" id="ARBA00022679"/>
    </source>
</evidence>
<dbReference type="InterPro" id="IPR015424">
    <property type="entry name" value="PyrdxlP-dep_Trfase"/>
</dbReference>
<dbReference type="AlphaFoldDB" id="A0A238YWS7"/>
<evidence type="ECO:0000256" key="4">
    <source>
        <dbReference type="ARBA" id="ARBA00022898"/>
    </source>
</evidence>
<evidence type="ECO:0000313" key="6">
    <source>
        <dbReference type="EMBL" id="SNR75104.1"/>
    </source>
</evidence>
<dbReference type="GO" id="GO:0005829">
    <property type="term" value="C:cytosol"/>
    <property type="evidence" value="ECO:0007669"/>
    <property type="project" value="TreeGrafter"/>
</dbReference>
<keyword evidence="7" id="KW-1185">Reference proteome</keyword>
<dbReference type="Pfam" id="PF00155">
    <property type="entry name" value="Aminotran_1_2"/>
    <property type="match status" value="1"/>
</dbReference>
<gene>
    <name evidence="6" type="ORF">SAMN06265370_12051</name>
</gene>
<protein>
    <submittedName>
        <fullName evidence="6">Valine-pyruvate aminotransferase apoenzyme</fullName>
    </submittedName>
</protein>
<proteinExistence type="predicted"/>
<dbReference type="CDD" id="cd00609">
    <property type="entry name" value="AAT_like"/>
    <property type="match status" value="1"/>
</dbReference>
<dbReference type="EMBL" id="FZNN01000020">
    <property type="protein sequence ID" value="SNR75104.1"/>
    <property type="molecule type" value="Genomic_DNA"/>
</dbReference>
<evidence type="ECO:0000313" key="7">
    <source>
        <dbReference type="Proteomes" id="UP000198417"/>
    </source>
</evidence>
<dbReference type="PANTHER" id="PTHR42790:SF4">
    <property type="entry name" value="VALINE--PYRUVATE AMINOTRANSFERASE"/>
    <property type="match status" value="1"/>
</dbReference>
<dbReference type="GO" id="GO:0009042">
    <property type="term" value="F:valine-pyruvate transaminase activity"/>
    <property type="evidence" value="ECO:0007669"/>
    <property type="project" value="TreeGrafter"/>
</dbReference>
<dbReference type="InterPro" id="IPR050859">
    <property type="entry name" value="Class-I_PLP-dep_aminotransf"/>
</dbReference>
<evidence type="ECO:0000256" key="2">
    <source>
        <dbReference type="ARBA" id="ARBA00022576"/>
    </source>
</evidence>
<keyword evidence="3 6" id="KW-0808">Transferase</keyword>
<keyword evidence="6" id="KW-0670">Pyruvate</keyword>